<dbReference type="EMBL" id="JAMXLR010000024">
    <property type="protein sequence ID" value="MCO6043494.1"/>
    <property type="molecule type" value="Genomic_DNA"/>
</dbReference>
<dbReference type="Pfam" id="PF13598">
    <property type="entry name" value="DUF4139"/>
    <property type="match status" value="1"/>
</dbReference>
<dbReference type="RefSeq" id="WP_252851600.1">
    <property type="nucleotide sequence ID" value="NZ_JAMXLR010000024.1"/>
</dbReference>
<feature type="coiled-coil region" evidence="1">
    <location>
        <begin position="99"/>
        <end position="133"/>
    </location>
</feature>
<dbReference type="InterPro" id="IPR037291">
    <property type="entry name" value="DUF4139"/>
</dbReference>
<proteinExistence type="predicted"/>
<gene>
    <name evidence="5" type="ORF">NG895_06205</name>
</gene>
<dbReference type="InterPro" id="IPR011935">
    <property type="entry name" value="CHP02231"/>
</dbReference>
<feature type="chain" id="PRO_5040950595" evidence="2">
    <location>
        <begin position="23"/>
        <end position="646"/>
    </location>
</feature>
<name>A0A9X2F7W7_9BACT</name>
<keyword evidence="2" id="KW-0732">Signal</keyword>
<feature type="domain" description="DUF4139" evidence="3">
    <location>
        <begin position="230"/>
        <end position="627"/>
    </location>
</feature>
<dbReference type="NCBIfam" id="TIGR02231">
    <property type="entry name" value="mucoidy inhibitor MuiA family protein"/>
    <property type="match status" value="2"/>
</dbReference>
<accession>A0A9X2F7W7</accession>
<evidence type="ECO:0000313" key="6">
    <source>
        <dbReference type="Proteomes" id="UP001155241"/>
    </source>
</evidence>
<keyword evidence="6" id="KW-1185">Reference proteome</keyword>
<evidence type="ECO:0000313" key="5">
    <source>
        <dbReference type="EMBL" id="MCO6043494.1"/>
    </source>
</evidence>
<evidence type="ECO:0000256" key="1">
    <source>
        <dbReference type="SAM" id="Coils"/>
    </source>
</evidence>
<dbReference type="PANTHER" id="PTHR31005:SF8">
    <property type="entry name" value="DUF4139 DOMAIN-CONTAINING PROTEIN"/>
    <property type="match status" value="1"/>
</dbReference>
<dbReference type="Pfam" id="PF13600">
    <property type="entry name" value="DUF4140"/>
    <property type="match status" value="1"/>
</dbReference>
<feature type="signal peptide" evidence="2">
    <location>
        <begin position="1"/>
        <end position="22"/>
    </location>
</feature>
<reference evidence="5" key="1">
    <citation type="submission" date="2022-06" db="EMBL/GenBank/DDBJ databases">
        <title>Aeoliella straminimaris, a novel planctomycete from sediments.</title>
        <authorList>
            <person name="Vitorino I.R."/>
            <person name="Lage O.M."/>
        </authorList>
    </citation>
    <scope>NUCLEOTIDE SEQUENCE</scope>
    <source>
        <strain evidence="5">ICT_H6.2</strain>
    </source>
</reference>
<feature type="domain" description="DUF4140" evidence="4">
    <location>
        <begin position="40"/>
        <end position="137"/>
    </location>
</feature>
<dbReference type="AlphaFoldDB" id="A0A9X2F7W7"/>
<evidence type="ECO:0000259" key="4">
    <source>
        <dbReference type="Pfam" id="PF13600"/>
    </source>
</evidence>
<keyword evidence="1" id="KW-0175">Coiled coil</keyword>
<dbReference type="PANTHER" id="PTHR31005">
    <property type="entry name" value="DUF4139 DOMAIN-CONTAINING PROTEIN"/>
    <property type="match status" value="1"/>
</dbReference>
<dbReference type="Proteomes" id="UP001155241">
    <property type="component" value="Unassembled WGS sequence"/>
</dbReference>
<feature type="coiled-coil region" evidence="1">
    <location>
        <begin position="307"/>
        <end position="341"/>
    </location>
</feature>
<protein>
    <submittedName>
        <fullName evidence="5">DUF4139 domain-containing protein</fullName>
    </submittedName>
</protein>
<comment type="caution">
    <text evidence="5">The sequence shown here is derived from an EMBL/GenBank/DDBJ whole genome shotgun (WGS) entry which is preliminary data.</text>
</comment>
<organism evidence="5 6">
    <name type="scientific">Aeoliella straminimaris</name>
    <dbReference type="NCBI Taxonomy" id="2954799"/>
    <lineage>
        <taxon>Bacteria</taxon>
        <taxon>Pseudomonadati</taxon>
        <taxon>Planctomycetota</taxon>
        <taxon>Planctomycetia</taxon>
        <taxon>Pirellulales</taxon>
        <taxon>Lacipirellulaceae</taxon>
        <taxon>Aeoliella</taxon>
    </lineage>
</organism>
<evidence type="ECO:0000256" key="2">
    <source>
        <dbReference type="SAM" id="SignalP"/>
    </source>
</evidence>
<evidence type="ECO:0000259" key="3">
    <source>
        <dbReference type="Pfam" id="PF13598"/>
    </source>
</evidence>
<sequence length="646" mass="70789">MNRSLLSLSVILVLAALPAAQADDAVDDAALVAEGKVSAVTVYQGQALVTRTVDLAEVSGLAEVVVTDLPQNVLPGSLYAEPRDGVEIRSVRYRVRPMELDVRKEVRELDQEIQDVQDEVTAVQREQQLLNEQQQYLNKLEQFTTVTADRELKNGVLNAETLKELTSFNFEQRSNIAANQLETNKAIRDLQRQLEVLQRKRSTVAAGSAQTLREAVVFVNVAQADGAGMKLSYLVTNATWSPSYNLRATNDRDKVQVEYNASIQQMSGEDWTDVEMTLSTASPSLVAQAPSLDPLVVKLGREQAEGAAQMVAGAKNYKQAKQALEQQREQLAQVRGNAINRSSSPNQAADDLFGSPTANTAVQSNAQQGAATDFSGGGFGGQVDARWAASDRESADRFLNEVAQKMQILDYNTARIEIKKPEDRQQVEGEGVSVSYRLASRMTLPSRSDRQLIQIAAHPLAANFYRLAIPVLTTNVYEEARASNTSNEVLLAGPASTFLGDEFVGRGEVPTVSVGEQFGVGLGIDSSLRTTRELVDKVERIQGGNRVVDFTYELTIENFGSDPAKVRLLDRMPTAGEADITITLLKSDKPVSEDRAYQQRGLEEGMLRWDVEVPAGATGVDRFVMKYTMQIEYDKQLSIVGLPAKQ</sequence>
<dbReference type="InterPro" id="IPR025554">
    <property type="entry name" value="DUF4140"/>
</dbReference>